<dbReference type="PANTHER" id="PTHR33840">
    <property type="match status" value="1"/>
</dbReference>
<comment type="caution">
    <text evidence="2">The sequence shown here is derived from an EMBL/GenBank/DDBJ whole genome shotgun (WGS) entry which is preliminary data.</text>
</comment>
<organism evidence="2 3">
    <name type="scientific">Colletotrichum spaethianum</name>
    <dbReference type="NCBI Taxonomy" id="700344"/>
    <lineage>
        <taxon>Eukaryota</taxon>
        <taxon>Fungi</taxon>
        <taxon>Dikarya</taxon>
        <taxon>Ascomycota</taxon>
        <taxon>Pezizomycotina</taxon>
        <taxon>Sordariomycetes</taxon>
        <taxon>Hypocreomycetidae</taxon>
        <taxon>Glomerellales</taxon>
        <taxon>Glomerellaceae</taxon>
        <taxon>Colletotrichum</taxon>
        <taxon>Colletotrichum spaethianum species complex</taxon>
    </lineage>
</organism>
<evidence type="ECO:0000313" key="2">
    <source>
        <dbReference type="EMBL" id="GKT41621.1"/>
    </source>
</evidence>
<reference evidence="2 3" key="1">
    <citation type="submission" date="2022-03" db="EMBL/GenBank/DDBJ databases">
        <title>Genome data of Colletotrichum spp.</title>
        <authorList>
            <person name="Utami Y.D."/>
            <person name="Hiruma K."/>
        </authorList>
    </citation>
    <scope>NUCLEOTIDE SEQUENCE [LARGE SCALE GENOMIC DNA]</scope>
    <source>
        <strain evidence="2 3">MAFF 239500</strain>
    </source>
</reference>
<dbReference type="Pfam" id="PF09994">
    <property type="entry name" value="T6SS_Tle1-like_cat"/>
    <property type="match status" value="1"/>
</dbReference>
<dbReference type="EMBL" id="BQXU01000003">
    <property type="protein sequence ID" value="GKT41621.1"/>
    <property type="molecule type" value="Genomic_DNA"/>
</dbReference>
<feature type="domain" description="T6SS Phospholipase effector Tle1-like catalytic" evidence="1">
    <location>
        <begin position="2"/>
        <end position="267"/>
    </location>
</feature>
<dbReference type="PANTHER" id="PTHR33840:SF16">
    <property type="entry name" value="DUF2235 DOMAIN-CONTAINING PROTEIN"/>
    <property type="match status" value="1"/>
</dbReference>
<proteinExistence type="predicted"/>
<dbReference type="GeneID" id="73322604"/>
<dbReference type="AlphaFoldDB" id="A0AA37L437"/>
<gene>
    <name evidence="2" type="ORF">ColSpa_01802</name>
</gene>
<protein>
    <recommendedName>
        <fullName evidence="1">T6SS Phospholipase effector Tle1-like catalytic domain-containing protein</fullName>
    </recommendedName>
</protein>
<accession>A0AA37L437</accession>
<sequence length="491" mass="56643">MNYAEGDEIFCFGFSRGAYTARSVAGLITDIGIITPQEMNDFPDLYELYRKFRHDDSFNFRRSKEYRQWITGIRNDSMPHCDKEEDPWLRMPHKLPPESSRVVEVVGVFDTVGALGIPGRYQFQMILNYIAQYLPFSGIDYQGFHNTSMSKSLFSALLIEFYVVNIDIKHAFHALALDEHIKPFTPTLWHLPQRDEQCPKSHRRSIKQIHEDFIKLIKKGSSATEEQLSEAWSDLIEAEMAVQLKDAEPDLRQVWFPGGHVNVGGGNPAILMGFPFDFEQEADEGNPSTVSSSLAHREIISRKRLIHSAKHKNFGSFWPLQLFWRGLDYMKIYIASATVDFDEADDSWATGLTIDIFDILNMFLISRLFVFFLKVIPFMSSYRTPGEYNKDTAQGGTGKTNEQIHPSVHYRKTKIYGYGPKSLEGFSRSKRMEQKDGKLSSMYEWTKGTVVIPEYMIKKTDYISRHLVRHSSAKDFIIPLMEKEESKELNQ</sequence>
<evidence type="ECO:0000313" key="3">
    <source>
        <dbReference type="Proteomes" id="UP001055115"/>
    </source>
</evidence>
<dbReference type="InterPro" id="IPR018712">
    <property type="entry name" value="Tle1-like_cat"/>
</dbReference>
<evidence type="ECO:0000259" key="1">
    <source>
        <dbReference type="Pfam" id="PF09994"/>
    </source>
</evidence>
<dbReference type="RefSeq" id="XP_049123971.1">
    <property type="nucleotide sequence ID" value="XM_049268014.1"/>
</dbReference>
<dbReference type="Proteomes" id="UP001055115">
    <property type="component" value="Unassembled WGS sequence"/>
</dbReference>
<keyword evidence="3" id="KW-1185">Reference proteome</keyword>
<name>A0AA37L437_9PEZI</name>